<feature type="transmembrane region" description="Helical" evidence="5">
    <location>
        <begin position="380"/>
        <end position="399"/>
    </location>
</feature>
<feature type="transmembrane region" description="Helical" evidence="5">
    <location>
        <begin position="289"/>
        <end position="306"/>
    </location>
</feature>
<dbReference type="InterPro" id="IPR036259">
    <property type="entry name" value="MFS_trans_sf"/>
</dbReference>
<dbReference type="CDD" id="cd17319">
    <property type="entry name" value="MFS_ExuT_GudP_like"/>
    <property type="match status" value="1"/>
</dbReference>
<evidence type="ECO:0000259" key="6">
    <source>
        <dbReference type="PROSITE" id="PS50850"/>
    </source>
</evidence>
<keyword evidence="3 5" id="KW-1133">Transmembrane helix</keyword>
<dbReference type="AlphaFoldDB" id="A0A328B0G9"/>
<dbReference type="SUPFAM" id="SSF103473">
    <property type="entry name" value="MFS general substrate transporter"/>
    <property type="match status" value="1"/>
</dbReference>
<evidence type="ECO:0000256" key="5">
    <source>
        <dbReference type="SAM" id="Phobius"/>
    </source>
</evidence>
<feature type="transmembrane region" description="Helical" evidence="5">
    <location>
        <begin position="166"/>
        <end position="184"/>
    </location>
</feature>
<feature type="transmembrane region" description="Helical" evidence="5">
    <location>
        <begin position="355"/>
        <end position="374"/>
    </location>
</feature>
<gene>
    <name evidence="7" type="ORF">DJ021_13005</name>
</gene>
<proteinExistence type="predicted"/>
<feature type="domain" description="Major facilitator superfamily (MFS) profile" evidence="6">
    <location>
        <begin position="10"/>
        <end position="404"/>
    </location>
</feature>
<protein>
    <submittedName>
        <fullName evidence="7">MFS transporter</fullName>
    </submittedName>
</protein>
<evidence type="ECO:0000256" key="2">
    <source>
        <dbReference type="ARBA" id="ARBA00022692"/>
    </source>
</evidence>
<sequence length="424" mass="45844">MKASRARYGVIGFALTLAMLAYVQRVAISQAAGPISADMHLNKAQMGAIFGAFGLSYAIFEIPMGTLGDRLGVRRVLTQIVLLWSVFTALTGAAWNASALWGIRFLFGAGEAGCFPNLTKMLSVWLPAGERVKAQALMWAFTRWGGAVTPPLALLAITAFGWRYAFVAFGLMGVVWLGFFLRFFKDDPAQHKGVNAEELKLLEGSRAIAGDHSVKWGSLFLKPAVLVLVIQYFCFSFVWYFYVTWLPTYLKEAWSLTATQAAGYAVLPLLFGGFGSLISGLLPLKIPRRWVAFGGFAATAVLLFAVTRIHSVGLAMVAMAIASFCSDLTMPISWNTCVEIGRRYTATVAATMNMMGNLAGFVAPVVSGIILQRSGNDWNALLYVMVGSACISAVCWLYLDPDKIARRNAEAPLIAGNAPSLGTP</sequence>
<evidence type="ECO:0000256" key="1">
    <source>
        <dbReference type="ARBA" id="ARBA00004141"/>
    </source>
</evidence>
<dbReference type="OrthoDB" id="9794076at2"/>
<feature type="transmembrane region" description="Helical" evidence="5">
    <location>
        <begin position="47"/>
        <end position="64"/>
    </location>
</feature>
<dbReference type="Pfam" id="PF07690">
    <property type="entry name" value="MFS_1"/>
    <property type="match status" value="1"/>
</dbReference>
<evidence type="ECO:0000256" key="3">
    <source>
        <dbReference type="ARBA" id="ARBA00022989"/>
    </source>
</evidence>
<dbReference type="GO" id="GO:0016020">
    <property type="term" value="C:membrane"/>
    <property type="evidence" value="ECO:0007669"/>
    <property type="project" value="UniProtKB-SubCell"/>
</dbReference>
<feature type="transmembrane region" description="Helical" evidence="5">
    <location>
        <begin position="312"/>
        <end position="334"/>
    </location>
</feature>
<keyword evidence="8" id="KW-1185">Reference proteome</keyword>
<dbReference type="PANTHER" id="PTHR11662:SF399">
    <property type="entry name" value="FI19708P1-RELATED"/>
    <property type="match status" value="1"/>
</dbReference>
<reference evidence="8" key="1">
    <citation type="submission" date="2018-05" db="EMBL/GenBank/DDBJ databases">
        <authorList>
            <person name="Li X."/>
        </authorList>
    </citation>
    <scope>NUCLEOTIDE SEQUENCE [LARGE SCALE GENOMIC DNA]</scope>
    <source>
        <strain evidence="8">HKS-05</strain>
    </source>
</reference>
<accession>A0A328B0G9</accession>
<evidence type="ECO:0000313" key="8">
    <source>
        <dbReference type="Proteomes" id="UP000249842"/>
    </source>
</evidence>
<dbReference type="EMBL" id="QFYP01000001">
    <property type="protein sequence ID" value="RAK60663.1"/>
    <property type="molecule type" value="Genomic_DNA"/>
</dbReference>
<dbReference type="InterPro" id="IPR011701">
    <property type="entry name" value="MFS"/>
</dbReference>
<feature type="transmembrane region" description="Helical" evidence="5">
    <location>
        <begin position="262"/>
        <end position="282"/>
    </location>
</feature>
<name>A0A328B0G9_9CAUL</name>
<evidence type="ECO:0000256" key="4">
    <source>
        <dbReference type="ARBA" id="ARBA00023136"/>
    </source>
</evidence>
<feature type="transmembrane region" description="Helical" evidence="5">
    <location>
        <begin position="224"/>
        <end position="242"/>
    </location>
</feature>
<dbReference type="PANTHER" id="PTHR11662">
    <property type="entry name" value="SOLUTE CARRIER FAMILY 17"/>
    <property type="match status" value="1"/>
</dbReference>
<dbReference type="PROSITE" id="PS50850">
    <property type="entry name" value="MFS"/>
    <property type="match status" value="1"/>
</dbReference>
<feature type="transmembrane region" description="Helical" evidence="5">
    <location>
        <begin position="76"/>
        <end position="95"/>
    </location>
</feature>
<dbReference type="InterPro" id="IPR020846">
    <property type="entry name" value="MFS_dom"/>
</dbReference>
<comment type="subcellular location">
    <subcellularLocation>
        <location evidence="1">Membrane</location>
        <topology evidence="1">Multi-pass membrane protein</topology>
    </subcellularLocation>
</comment>
<comment type="caution">
    <text evidence="7">The sequence shown here is derived from an EMBL/GenBank/DDBJ whole genome shotgun (WGS) entry which is preliminary data.</text>
</comment>
<dbReference type="Proteomes" id="UP000249842">
    <property type="component" value="Unassembled WGS sequence"/>
</dbReference>
<dbReference type="Gene3D" id="1.20.1250.20">
    <property type="entry name" value="MFS general substrate transporter like domains"/>
    <property type="match status" value="2"/>
</dbReference>
<keyword evidence="4 5" id="KW-0472">Membrane</keyword>
<dbReference type="RefSeq" id="WP_111457955.1">
    <property type="nucleotide sequence ID" value="NZ_QFYP01000001.1"/>
</dbReference>
<evidence type="ECO:0000313" key="7">
    <source>
        <dbReference type="EMBL" id="RAK60663.1"/>
    </source>
</evidence>
<keyword evidence="2 5" id="KW-0812">Transmembrane</keyword>
<dbReference type="InterPro" id="IPR050382">
    <property type="entry name" value="MFS_Na/Anion_cotransporter"/>
</dbReference>
<organism evidence="7 8">
    <name type="scientific">Phenylobacterium hankyongense</name>
    <dbReference type="NCBI Taxonomy" id="1813876"/>
    <lineage>
        <taxon>Bacteria</taxon>
        <taxon>Pseudomonadati</taxon>
        <taxon>Pseudomonadota</taxon>
        <taxon>Alphaproteobacteria</taxon>
        <taxon>Caulobacterales</taxon>
        <taxon>Caulobacteraceae</taxon>
        <taxon>Phenylobacterium</taxon>
    </lineage>
</organism>
<dbReference type="GO" id="GO:0022857">
    <property type="term" value="F:transmembrane transporter activity"/>
    <property type="evidence" value="ECO:0007669"/>
    <property type="project" value="InterPro"/>
</dbReference>